<dbReference type="SUPFAM" id="SSF52540">
    <property type="entry name" value="P-loop containing nucleoside triphosphate hydrolases"/>
    <property type="match status" value="1"/>
</dbReference>
<name>A0A7W1WVL2_9GAMM</name>
<organism evidence="4 5">
    <name type="scientific">Marinobacterium marinum</name>
    <dbReference type="NCBI Taxonomy" id="2756129"/>
    <lineage>
        <taxon>Bacteria</taxon>
        <taxon>Pseudomonadati</taxon>
        <taxon>Pseudomonadota</taxon>
        <taxon>Gammaproteobacteria</taxon>
        <taxon>Oceanospirillales</taxon>
        <taxon>Oceanospirillaceae</taxon>
        <taxon>Marinobacterium</taxon>
    </lineage>
</organism>
<dbReference type="PIRSF" id="PIRSF003092">
    <property type="entry name" value="MinD"/>
    <property type="match status" value="1"/>
</dbReference>
<evidence type="ECO:0000256" key="1">
    <source>
        <dbReference type="ARBA" id="ARBA00022741"/>
    </source>
</evidence>
<evidence type="ECO:0000256" key="2">
    <source>
        <dbReference type="ARBA" id="ARBA00022840"/>
    </source>
</evidence>
<dbReference type="GO" id="GO:0009898">
    <property type="term" value="C:cytoplasmic side of plasma membrane"/>
    <property type="evidence" value="ECO:0007669"/>
    <property type="project" value="TreeGrafter"/>
</dbReference>
<gene>
    <name evidence="4" type="ORF">H1S06_01510</name>
</gene>
<dbReference type="InterPro" id="IPR050625">
    <property type="entry name" value="ParA/MinD_ATPase"/>
</dbReference>
<evidence type="ECO:0000256" key="3">
    <source>
        <dbReference type="PIRSR" id="PIRSR003092-1"/>
    </source>
</evidence>
<comment type="caution">
    <text evidence="4">The sequence shown here is derived from an EMBL/GenBank/DDBJ whole genome shotgun (WGS) entry which is preliminary data.</text>
</comment>
<evidence type="ECO:0000313" key="5">
    <source>
        <dbReference type="Proteomes" id="UP000538931"/>
    </source>
</evidence>
<dbReference type="GO" id="GO:0005829">
    <property type="term" value="C:cytosol"/>
    <property type="evidence" value="ECO:0007669"/>
    <property type="project" value="TreeGrafter"/>
</dbReference>
<dbReference type="PANTHER" id="PTHR43384:SF4">
    <property type="entry name" value="CELLULOSE BIOSYNTHESIS PROTEIN BCSQ-RELATED"/>
    <property type="match status" value="1"/>
</dbReference>
<dbReference type="Pfam" id="PF10609">
    <property type="entry name" value="ParA"/>
    <property type="match status" value="1"/>
</dbReference>
<reference evidence="4 5" key="1">
    <citation type="submission" date="2020-07" db="EMBL/GenBank/DDBJ databases">
        <title>Bacterium isolated from marien macroalgae.</title>
        <authorList>
            <person name="Zhu K."/>
            <person name="Lu D."/>
            <person name="Du Z."/>
        </authorList>
    </citation>
    <scope>NUCLEOTIDE SEQUENCE [LARGE SCALE GENOMIC DNA]</scope>
    <source>
        <strain evidence="4 5">3-1745</strain>
    </source>
</reference>
<keyword evidence="2 3" id="KW-0067">ATP-binding</keyword>
<keyword evidence="1 3" id="KW-0547">Nucleotide-binding</keyword>
<dbReference type="EMBL" id="JACEMT010000031">
    <property type="protein sequence ID" value="MBA4501046.1"/>
    <property type="molecule type" value="Genomic_DNA"/>
</dbReference>
<dbReference type="Proteomes" id="UP000538931">
    <property type="component" value="Unassembled WGS sequence"/>
</dbReference>
<dbReference type="GO" id="GO:0016887">
    <property type="term" value="F:ATP hydrolysis activity"/>
    <property type="evidence" value="ECO:0007669"/>
    <property type="project" value="TreeGrafter"/>
</dbReference>
<dbReference type="Gene3D" id="3.40.50.300">
    <property type="entry name" value="P-loop containing nucleotide triphosphate hydrolases"/>
    <property type="match status" value="1"/>
</dbReference>
<dbReference type="GO" id="GO:0005524">
    <property type="term" value="F:ATP binding"/>
    <property type="evidence" value="ECO:0007669"/>
    <property type="project" value="UniProtKB-KW"/>
</dbReference>
<proteinExistence type="predicted"/>
<dbReference type="AlphaFoldDB" id="A0A7W1WVL2"/>
<accession>A0A7W1WVL2</accession>
<dbReference type="PANTHER" id="PTHR43384">
    <property type="entry name" value="SEPTUM SITE-DETERMINING PROTEIN MIND HOMOLOG, CHLOROPLASTIC-RELATED"/>
    <property type="match status" value="1"/>
</dbReference>
<dbReference type="InterPro" id="IPR033875">
    <property type="entry name" value="FlhG"/>
</dbReference>
<protein>
    <submittedName>
        <fullName evidence="4">MinD/ParA family protein</fullName>
    </submittedName>
</protein>
<evidence type="ECO:0000313" key="4">
    <source>
        <dbReference type="EMBL" id="MBA4501046.1"/>
    </source>
</evidence>
<dbReference type="InterPro" id="IPR027417">
    <property type="entry name" value="P-loop_NTPase"/>
</dbReference>
<dbReference type="CDD" id="cd02038">
    <property type="entry name" value="FlhG-like"/>
    <property type="match status" value="1"/>
</dbReference>
<dbReference type="InterPro" id="IPR025501">
    <property type="entry name" value="MinD_FleN"/>
</dbReference>
<keyword evidence="5" id="KW-1185">Reference proteome</keyword>
<dbReference type="FunFam" id="3.40.50.300:FF:000158">
    <property type="entry name" value="Site-determining protein"/>
    <property type="match status" value="1"/>
</dbReference>
<sequence length="274" mass="29666">MKQTHPVKVIAVTGGKGGVGKTSVSVNLSVGLSEMGRRVVLMDADLGLANVDVMLGLRPQQNIADVLSGRCSLREVLVPAGEGLWIVPAASGTQAMTTLNAHEHAELIHAFNDIADDLDILIIDTAAGISDSVVSFVKAAQEVIVVVCDEPTSITDAYALIKLLNRDYQMTRFRVLANMVRSDGEGRSMFNKLLTVTDRFLDVTLQYVGSIPYDESVRKAVQKQRAVLKTAPNDKAALAYRQLANKVDGWPVSSSPRGHLEFFVERLVQGARLP</sequence>
<dbReference type="RefSeq" id="WP_181736506.1">
    <property type="nucleotide sequence ID" value="NZ_JACEMT010000031.1"/>
</dbReference>
<feature type="binding site" evidence="3">
    <location>
        <begin position="16"/>
        <end position="23"/>
    </location>
    <ligand>
        <name>ATP</name>
        <dbReference type="ChEBI" id="CHEBI:30616"/>
    </ligand>
</feature>
<dbReference type="GO" id="GO:0051782">
    <property type="term" value="P:negative regulation of cell division"/>
    <property type="evidence" value="ECO:0007669"/>
    <property type="project" value="TreeGrafter"/>
</dbReference>
<dbReference type="InterPro" id="IPR033756">
    <property type="entry name" value="YlxH/NBP35"/>
</dbReference>